<keyword evidence="3" id="KW-0732">Signal</keyword>
<comment type="caution">
    <text evidence="4">The sequence shown here is derived from an EMBL/GenBank/DDBJ whole genome shotgun (WGS) entry which is preliminary data.</text>
</comment>
<keyword evidence="2" id="KW-1133">Transmembrane helix</keyword>
<dbReference type="EMBL" id="JARQZJ010000125">
    <property type="protein sequence ID" value="KAK9890267.1"/>
    <property type="molecule type" value="Genomic_DNA"/>
</dbReference>
<accession>A0AAW1VDU8</accession>
<feature type="chain" id="PRO_5043587321" evidence="3">
    <location>
        <begin position="17"/>
        <end position="195"/>
    </location>
</feature>
<evidence type="ECO:0000313" key="5">
    <source>
        <dbReference type="Proteomes" id="UP001431783"/>
    </source>
</evidence>
<sequence length="195" mass="21702">MRTAQFFIFIFTVCAAVEVDNSPWTVSNPDRILSRWFRQGKNSQSETTTSPPSTLISNASTTLISKSDKKTPKFSTIIKSTTSGTITTTFLSTTMAPTSIKLHTSSSLAPSSQSVPSTSENPTSESTESTDTTLEQRDNPKPYELYSSNEKPREKLQVKISSNISQVIFLICYFLFMYATVILLLQNLIIQSRFV</sequence>
<evidence type="ECO:0000256" key="2">
    <source>
        <dbReference type="SAM" id="Phobius"/>
    </source>
</evidence>
<keyword evidence="2" id="KW-0812">Transmembrane</keyword>
<evidence type="ECO:0000256" key="3">
    <source>
        <dbReference type="SAM" id="SignalP"/>
    </source>
</evidence>
<reference evidence="4 5" key="1">
    <citation type="submission" date="2023-03" db="EMBL/GenBank/DDBJ databases">
        <title>Genome insight into feeding habits of ladybird beetles.</title>
        <authorList>
            <person name="Li H.-S."/>
            <person name="Huang Y.-H."/>
            <person name="Pang H."/>
        </authorList>
    </citation>
    <scope>NUCLEOTIDE SEQUENCE [LARGE SCALE GENOMIC DNA]</scope>
    <source>
        <strain evidence="4">SYSU_2023b</strain>
        <tissue evidence="4">Whole body</tissue>
    </source>
</reference>
<evidence type="ECO:0000256" key="1">
    <source>
        <dbReference type="SAM" id="MobiDB-lite"/>
    </source>
</evidence>
<protein>
    <submittedName>
        <fullName evidence="4">Uncharacterized protein</fullName>
    </submittedName>
</protein>
<organism evidence="4 5">
    <name type="scientific">Henosepilachna vigintioctopunctata</name>
    <dbReference type="NCBI Taxonomy" id="420089"/>
    <lineage>
        <taxon>Eukaryota</taxon>
        <taxon>Metazoa</taxon>
        <taxon>Ecdysozoa</taxon>
        <taxon>Arthropoda</taxon>
        <taxon>Hexapoda</taxon>
        <taxon>Insecta</taxon>
        <taxon>Pterygota</taxon>
        <taxon>Neoptera</taxon>
        <taxon>Endopterygota</taxon>
        <taxon>Coleoptera</taxon>
        <taxon>Polyphaga</taxon>
        <taxon>Cucujiformia</taxon>
        <taxon>Coccinelloidea</taxon>
        <taxon>Coccinellidae</taxon>
        <taxon>Epilachninae</taxon>
        <taxon>Epilachnini</taxon>
        <taxon>Henosepilachna</taxon>
    </lineage>
</organism>
<feature type="compositionally biased region" description="Low complexity" evidence="1">
    <location>
        <begin position="105"/>
        <end position="133"/>
    </location>
</feature>
<keyword evidence="5" id="KW-1185">Reference proteome</keyword>
<feature type="signal peptide" evidence="3">
    <location>
        <begin position="1"/>
        <end position="16"/>
    </location>
</feature>
<keyword evidence="2" id="KW-0472">Membrane</keyword>
<gene>
    <name evidence="4" type="ORF">WA026_010377</name>
</gene>
<proteinExistence type="predicted"/>
<feature type="transmembrane region" description="Helical" evidence="2">
    <location>
        <begin position="167"/>
        <end position="190"/>
    </location>
</feature>
<dbReference type="AlphaFoldDB" id="A0AAW1VDU8"/>
<evidence type="ECO:0000313" key="4">
    <source>
        <dbReference type="EMBL" id="KAK9890267.1"/>
    </source>
</evidence>
<dbReference type="Proteomes" id="UP001431783">
    <property type="component" value="Unassembled WGS sequence"/>
</dbReference>
<name>A0AAW1VDU8_9CUCU</name>
<feature type="region of interest" description="Disordered" evidence="1">
    <location>
        <begin position="105"/>
        <end position="149"/>
    </location>
</feature>